<organism evidence="3 4">
    <name type="scientific">Roseburia faecis</name>
    <dbReference type="NCBI Taxonomy" id="301302"/>
    <lineage>
        <taxon>Bacteria</taxon>
        <taxon>Bacillati</taxon>
        <taxon>Bacillota</taxon>
        <taxon>Clostridia</taxon>
        <taxon>Lachnospirales</taxon>
        <taxon>Lachnospiraceae</taxon>
        <taxon>Roseburia</taxon>
    </lineage>
</organism>
<dbReference type="InterPro" id="IPR032834">
    <property type="entry name" value="NatK-like_C"/>
</dbReference>
<evidence type="ECO:0000259" key="2">
    <source>
        <dbReference type="Pfam" id="PF14501"/>
    </source>
</evidence>
<evidence type="ECO:0000313" key="3">
    <source>
        <dbReference type="EMBL" id="CRL37154.1"/>
    </source>
</evidence>
<dbReference type="PANTHER" id="PTHR40448:SF1">
    <property type="entry name" value="TWO-COMPONENT SENSOR HISTIDINE KINASE"/>
    <property type="match status" value="1"/>
</dbReference>
<feature type="transmembrane region" description="Helical" evidence="1">
    <location>
        <begin position="161"/>
        <end position="182"/>
    </location>
</feature>
<feature type="transmembrane region" description="Helical" evidence="1">
    <location>
        <begin position="119"/>
        <end position="141"/>
    </location>
</feature>
<dbReference type="Pfam" id="PF14501">
    <property type="entry name" value="HATPase_c_5"/>
    <property type="match status" value="1"/>
</dbReference>
<name>A0A0M6WJS9_9FIRM</name>
<keyword evidence="1" id="KW-0472">Membrane</keyword>
<dbReference type="CDD" id="cd16935">
    <property type="entry name" value="HATPase_AgrC-ComD-like"/>
    <property type="match status" value="1"/>
</dbReference>
<dbReference type="GO" id="GO:0042802">
    <property type="term" value="F:identical protein binding"/>
    <property type="evidence" value="ECO:0007669"/>
    <property type="project" value="TreeGrafter"/>
</dbReference>
<gene>
    <name evidence="3" type="ORF">M72_27931</name>
</gene>
<dbReference type="PANTHER" id="PTHR40448">
    <property type="entry name" value="TWO-COMPONENT SENSOR HISTIDINE KINASE"/>
    <property type="match status" value="1"/>
</dbReference>
<dbReference type="OrthoDB" id="9813149at2"/>
<dbReference type="AlphaFoldDB" id="A0A0M6WJS9"/>
<proteinExistence type="predicted"/>
<protein>
    <recommendedName>
        <fullName evidence="2">Sensor histidine kinase NatK-like C-terminal domain-containing protein</fullName>
    </recommendedName>
</protein>
<feature type="domain" description="Sensor histidine kinase NatK-like C-terminal" evidence="2">
    <location>
        <begin position="331"/>
        <end position="431"/>
    </location>
</feature>
<dbReference type="SUPFAM" id="SSF55874">
    <property type="entry name" value="ATPase domain of HSP90 chaperone/DNA topoisomerase II/histidine kinase"/>
    <property type="match status" value="1"/>
</dbReference>
<dbReference type="EMBL" id="CVRR01000016">
    <property type="protein sequence ID" value="CRL37154.1"/>
    <property type="molecule type" value="Genomic_DNA"/>
</dbReference>
<feature type="transmembrane region" description="Helical" evidence="1">
    <location>
        <begin position="188"/>
        <end position="209"/>
    </location>
</feature>
<evidence type="ECO:0000256" key="1">
    <source>
        <dbReference type="SAM" id="Phobius"/>
    </source>
</evidence>
<dbReference type="Proteomes" id="UP000049979">
    <property type="component" value="Unassembled WGS sequence"/>
</dbReference>
<dbReference type="Gene3D" id="3.30.565.10">
    <property type="entry name" value="Histidine kinase-like ATPase, C-terminal domain"/>
    <property type="match status" value="1"/>
</dbReference>
<reference evidence="4" key="1">
    <citation type="submission" date="2015-05" db="EMBL/GenBank/DDBJ databases">
        <authorList>
            <consortium name="Pathogen Informatics"/>
        </authorList>
    </citation>
    <scope>NUCLEOTIDE SEQUENCE [LARGE SCALE GENOMIC DNA]</scope>
    <source>
        <strain evidence="4">M72</strain>
    </source>
</reference>
<keyword evidence="4" id="KW-1185">Reference proteome</keyword>
<feature type="transmembrane region" description="Helical" evidence="1">
    <location>
        <begin position="57"/>
        <end position="76"/>
    </location>
</feature>
<dbReference type="RefSeq" id="WP_055067659.1">
    <property type="nucleotide sequence ID" value="NZ_CP173697.1"/>
</dbReference>
<sequence>MIDLMQNVLLIFIEVMCCKSFFETFGAIRYKGWINFIQILLLLSSMCFYSYGFSEYFVLRQIIAISVFSVFMFWHVRISLKKSLVLAMLFDALLLAMDYLAYLIIGMLSLDSNLSEQQYGIGAVLAYLLVKVILFFLILVIRKQFGKKSMEMMLDTEWLRFLFFPVFTIAAISAMLSVFKYVQTVEQANLLAVIAFGMVGMNIVVFYLINDIVEREMKMHENKVFQIQAKNQLEMYRSISENFDNQKRKTHEYKNQISCIESLLDKKQYSKLEEYVKKIYGSLNNEPDAINTNNVIVNAILNTKYLEAEAKGIVFVFRVNDLSELKIEDEDVVTILANLLNNAIEACETCEDKKAIKFKFVKEDDMIIIAVKNSFNYDVVYENGEIKSTKTSSVDEHGVGIKNVLKIIEKYGGAYVIEDKNKEFFFSIIIPT</sequence>
<keyword evidence="1" id="KW-1133">Transmembrane helix</keyword>
<dbReference type="InterPro" id="IPR036890">
    <property type="entry name" value="HATPase_C_sf"/>
</dbReference>
<feature type="transmembrane region" description="Helical" evidence="1">
    <location>
        <begin position="34"/>
        <end position="51"/>
    </location>
</feature>
<keyword evidence="1" id="KW-0812">Transmembrane</keyword>
<accession>A0A0M6WJS9</accession>
<feature type="transmembrane region" description="Helical" evidence="1">
    <location>
        <begin position="83"/>
        <end position="107"/>
    </location>
</feature>
<evidence type="ECO:0000313" key="4">
    <source>
        <dbReference type="Proteomes" id="UP000049979"/>
    </source>
</evidence>